<evidence type="ECO:0000256" key="2">
    <source>
        <dbReference type="ARBA" id="ARBA00023125"/>
    </source>
</evidence>
<dbReference type="Pfam" id="PF13545">
    <property type="entry name" value="HTH_Crp_2"/>
    <property type="match status" value="1"/>
</dbReference>
<evidence type="ECO:0000256" key="3">
    <source>
        <dbReference type="ARBA" id="ARBA00023163"/>
    </source>
</evidence>
<evidence type="ECO:0000313" key="6">
    <source>
        <dbReference type="Proteomes" id="UP000550508"/>
    </source>
</evidence>
<gene>
    <name evidence="5" type="ORF">HQ945_18255</name>
</gene>
<dbReference type="GO" id="GO:0006355">
    <property type="term" value="P:regulation of DNA-templated transcription"/>
    <property type="evidence" value="ECO:0007669"/>
    <property type="project" value="InterPro"/>
</dbReference>
<dbReference type="SUPFAM" id="SSF46785">
    <property type="entry name" value="Winged helix' DNA-binding domain"/>
    <property type="match status" value="1"/>
</dbReference>
<name>A0A849VT62_9HYPH</name>
<keyword evidence="6" id="KW-1185">Reference proteome</keyword>
<organism evidence="5 6">
    <name type="scientific">Phyllobacterium pellucidum</name>
    <dbReference type="NCBI Taxonomy" id="2740464"/>
    <lineage>
        <taxon>Bacteria</taxon>
        <taxon>Pseudomonadati</taxon>
        <taxon>Pseudomonadota</taxon>
        <taxon>Alphaproteobacteria</taxon>
        <taxon>Hyphomicrobiales</taxon>
        <taxon>Phyllobacteriaceae</taxon>
        <taxon>Phyllobacterium</taxon>
    </lineage>
</organism>
<dbReference type="InterPro" id="IPR012318">
    <property type="entry name" value="HTH_CRP"/>
</dbReference>
<dbReference type="EMBL" id="JABUMX010000004">
    <property type="protein sequence ID" value="NTS33198.1"/>
    <property type="molecule type" value="Genomic_DNA"/>
</dbReference>
<dbReference type="InterPro" id="IPR018490">
    <property type="entry name" value="cNMP-bd_dom_sf"/>
</dbReference>
<evidence type="ECO:0000256" key="1">
    <source>
        <dbReference type="ARBA" id="ARBA00023015"/>
    </source>
</evidence>
<evidence type="ECO:0000313" key="5">
    <source>
        <dbReference type="EMBL" id="NTS33198.1"/>
    </source>
</evidence>
<keyword evidence="2" id="KW-0238">DNA-binding</keyword>
<keyword evidence="1" id="KW-0805">Transcription regulation</keyword>
<dbReference type="InterPro" id="IPR036390">
    <property type="entry name" value="WH_DNA-bd_sf"/>
</dbReference>
<feature type="domain" description="HTH crp-type" evidence="4">
    <location>
        <begin position="150"/>
        <end position="216"/>
    </location>
</feature>
<dbReference type="GO" id="GO:0003677">
    <property type="term" value="F:DNA binding"/>
    <property type="evidence" value="ECO:0007669"/>
    <property type="project" value="UniProtKB-KW"/>
</dbReference>
<sequence length="244" mass="26699">MSLAAGTFANHLLAMSRACKGDELFAHLETVDLPLGMLLNEPNRTIPHIYFPESGIGSVITSLSDGRDIEIGLFGADGMSHVGAVMGDELSPYRTIVQVAGKGNRIAADRFRRAIEGNSDLMRLFLKYARSFSIQTGSTALANGRSTIEARLARWLLMMHDRISGDYLGVTHEFLATMLGVRRPSVTDALHILEGEHLVISRRSEIVIRDRHGLSAIADGAYGLAEREAERLTGWRGKPLSRSV</sequence>
<proteinExistence type="predicted"/>
<dbReference type="RefSeq" id="WP_113281224.1">
    <property type="nucleotide sequence ID" value="NZ_JABUMX010000004.1"/>
</dbReference>
<dbReference type="SUPFAM" id="SSF51206">
    <property type="entry name" value="cAMP-binding domain-like"/>
    <property type="match status" value="1"/>
</dbReference>
<protein>
    <submittedName>
        <fullName evidence="5">Crp/Fnr family transcriptional regulator</fullName>
    </submittedName>
</protein>
<comment type="caution">
    <text evidence="5">The sequence shown here is derived from an EMBL/GenBank/DDBJ whole genome shotgun (WGS) entry which is preliminary data.</text>
</comment>
<dbReference type="Gene3D" id="2.60.120.10">
    <property type="entry name" value="Jelly Rolls"/>
    <property type="match status" value="1"/>
</dbReference>
<accession>A0A849VT62</accession>
<reference evidence="5 6" key="1">
    <citation type="submission" date="2020-05" db="EMBL/GenBank/DDBJ databases">
        <authorList>
            <person name="Kim M.K."/>
        </authorList>
    </citation>
    <scope>NUCLEOTIDE SEQUENCE [LARGE SCALE GENOMIC DNA]</scope>
    <source>
        <strain evidence="5 6">BT25</strain>
    </source>
</reference>
<keyword evidence="3" id="KW-0804">Transcription</keyword>
<dbReference type="Proteomes" id="UP000550508">
    <property type="component" value="Unassembled WGS sequence"/>
</dbReference>
<dbReference type="InterPro" id="IPR014710">
    <property type="entry name" value="RmlC-like_jellyroll"/>
</dbReference>
<evidence type="ECO:0000259" key="4">
    <source>
        <dbReference type="Pfam" id="PF13545"/>
    </source>
</evidence>
<dbReference type="AlphaFoldDB" id="A0A849VT62"/>